<keyword evidence="1" id="KW-0732">Signal</keyword>
<dbReference type="eggNOG" id="ENOG502R8KT">
    <property type="taxonomic scope" value="Eukaryota"/>
</dbReference>
<reference evidence="3" key="1">
    <citation type="submission" date="2016-11" db="UniProtKB">
        <authorList>
            <consortium name="WormBaseParasite"/>
        </authorList>
    </citation>
    <scope>IDENTIFICATION</scope>
</reference>
<dbReference type="PANTHER" id="PTHR34721:SF3">
    <property type="entry name" value="ACTIVIN_RECP DOMAIN-CONTAINING PROTEIN-RELATED"/>
    <property type="match status" value="1"/>
</dbReference>
<feature type="signal peptide" evidence="1">
    <location>
        <begin position="1"/>
        <end position="18"/>
    </location>
</feature>
<dbReference type="WBParaSite" id="Csp11.Scaffold629.g11270.t1">
    <property type="protein sequence ID" value="Csp11.Scaffold629.g11270.t1"/>
    <property type="gene ID" value="Csp11.Scaffold629.g11270"/>
</dbReference>
<evidence type="ECO:0000256" key="1">
    <source>
        <dbReference type="SAM" id="SignalP"/>
    </source>
</evidence>
<feature type="chain" id="PRO_5009307894" evidence="1">
    <location>
        <begin position="19"/>
        <end position="135"/>
    </location>
</feature>
<protein>
    <submittedName>
        <fullName evidence="3">Activin_recp domain-containing protein</fullName>
    </submittedName>
</protein>
<dbReference type="Proteomes" id="UP000095282">
    <property type="component" value="Unplaced"/>
</dbReference>
<sequence>MIRPIILTIAFAVYHASALQCHVVPAGNLSLPDSSPVQECAIGSLTCVKVVDYTRGTYTKQCQTMNCTMNGLTNSVANCQNTSTFGVSIATCCCYGDGCNSAPKTRIITVIGAAVALASLVCCTVHPPWPYSRLK</sequence>
<organism evidence="2 3">
    <name type="scientific">Caenorhabditis tropicalis</name>
    <dbReference type="NCBI Taxonomy" id="1561998"/>
    <lineage>
        <taxon>Eukaryota</taxon>
        <taxon>Metazoa</taxon>
        <taxon>Ecdysozoa</taxon>
        <taxon>Nematoda</taxon>
        <taxon>Chromadorea</taxon>
        <taxon>Rhabditida</taxon>
        <taxon>Rhabditina</taxon>
        <taxon>Rhabditomorpha</taxon>
        <taxon>Rhabditoidea</taxon>
        <taxon>Rhabditidae</taxon>
        <taxon>Peloderinae</taxon>
        <taxon>Caenorhabditis</taxon>
    </lineage>
</organism>
<proteinExistence type="predicted"/>
<name>A0A1I7TSA4_9PELO</name>
<evidence type="ECO:0000313" key="3">
    <source>
        <dbReference type="WBParaSite" id="Csp11.Scaffold629.g11270.t1"/>
    </source>
</evidence>
<keyword evidence="2" id="KW-1185">Reference proteome</keyword>
<evidence type="ECO:0000313" key="2">
    <source>
        <dbReference type="Proteomes" id="UP000095282"/>
    </source>
</evidence>
<accession>A0A1I7TSA4</accession>
<dbReference type="AlphaFoldDB" id="A0A1I7TSA4"/>
<dbReference type="PANTHER" id="PTHR34721">
    <property type="entry name" value="PROTEIN CBG09734"/>
    <property type="match status" value="1"/>
</dbReference>